<accession>A0A8G2BYD2</accession>
<dbReference type="RefSeq" id="WP_103984109.1">
    <property type="nucleotide sequence ID" value="NZ_FNVS01000018.1"/>
</dbReference>
<dbReference type="AlphaFoldDB" id="A0A8G2BYD2"/>
<keyword evidence="2" id="KW-1185">Reference proteome</keyword>
<sequence length="432" mass="48280">MKRFYTLFIIALFASPPIYGQGFLKKLGKKAQEISKTVLGEDEKQKEKEAEEIDYDFPPAEDIYPEEMYAEEEAEAPTLGSTDPNAPRILTFSIGKEKGKIDHKKGIIEITVDPDTDFENIIPVYTTGSNVTSSPASGKRIGGEDSYFTVKDKAGRKCVYEVVLHIRGMEKKDLKAGTKSGTLRMVNTMQGFPQINSTYYFDNYGKLFAMMNDMGTGTIYDYAAGKVTILTAVASIEKVRRITDQAASLQIPDIKEPTMKDLENALNNGLKDVEFVYFSYEIPGLDKKLECPIISNYEVMPPSFLVRMNARKVANTTIAGKSCFTLEITEPESGMKMLYYSWKNINFGGGIKGMAWSQVESFKESTPAGIFSPPKGYRPYAEYQAEVDAITEAAGKKLQKKAEPLMNAPEIQAIKQFLDEYEKELKATDINK</sequence>
<evidence type="ECO:0000313" key="2">
    <source>
        <dbReference type="Proteomes" id="UP000236725"/>
    </source>
</evidence>
<organism evidence="1 2">
    <name type="scientific">Parabacteroides chinchillae</name>
    <dbReference type="NCBI Taxonomy" id="871327"/>
    <lineage>
        <taxon>Bacteria</taxon>
        <taxon>Pseudomonadati</taxon>
        <taxon>Bacteroidota</taxon>
        <taxon>Bacteroidia</taxon>
        <taxon>Bacteroidales</taxon>
        <taxon>Tannerellaceae</taxon>
        <taxon>Parabacteroides</taxon>
    </lineage>
</organism>
<dbReference type="Proteomes" id="UP000236725">
    <property type="component" value="Unassembled WGS sequence"/>
</dbReference>
<protein>
    <submittedName>
        <fullName evidence="1">Uncharacterized protein</fullName>
    </submittedName>
</protein>
<reference evidence="1 2" key="1">
    <citation type="submission" date="2016-10" db="EMBL/GenBank/DDBJ databases">
        <authorList>
            <person name="Varghese N."/>
            <person name="Submissions S."/>
        </authorList>
    </citation>
    <scope>NUCLEOTIDE SEQUENCE [LARGE SCALE GENOMIC DNA]</scope>
    <source>
        <strain evidence="1 2">DSM 29073</strain>
    </source>
</reference>
<evidence type="ECO:0000313" key="1">
    <source>
        <dbReference type="EMBL" id="SEG17895.1"/>
    </source>
</evidence>
<proteinExistence type="predicted"/>
<gene>
    <name evidence="1" type="ORF">SAMN05444001_11851</name>
</gene>
<dbReference type="EMBL" id="FNVS01000018">
    <property type="protein sequence ID" value="SEG17895.1"/>
    <property type="molecule type" value="Genomic_DNA"/>
</dbReference>
<name>A0A8G2BYD2_9BACT</name>
<comment type="caution">
    <text evidence="1">The sequence shown here is derived from an EMBL/GenBank/DDBJ whole genome shotgun (WGS) entry which is preliminary data.</text>
</comment>